<dbReference type="EMBL" id="AEUD01000001">
    <property type="protein sequence ID" value="EGD56785.1"/>
    <property type="molecule type" value="Genomic_DNA"/>
</dbReference>
<gene>
    <name evidence="1" type="ORF">SCNU_00365</name>
</gene>
<protein>
    <recommendedName>
        <fullName evidence="3">HEAT repeat domain-containing protein</fullName>
    </recommendedName>
</protein>
<dbReference type="RefSeq" id="WP_009677350.1">
    <property type="nucleotide sequence ID" value="NZ_AEUD01000001.1"/>
</dbReference>
<organism evidence="1 2">
    <name type="scientific">Gordonia neofelifaecis NRRL B-59395</name>
    <dbReference type="NCBI Taxonomy" id="644548"/>
    <lineage>
        <taxon>Bacteria</taxon>
        <taxon>Bacillati</taxon>
        <taxon>Actinomycetota</taxon>
        <taxon>Actinomycetes</taxon>
        <taxon>Mycobacteriales</taxon>
        <taxon>Gordoniaceae</taxon>
        <taxon>Gordonia</taxon>
    </lineage>
</organism>
<evidence type="ECO:0000313" key="1">
    <source>
        <dbReference type="EMBL" id="EGD56785.1"/>
    </source>
</evidence>
<evidence type="ECO:0008006" key="3">
    <source>
        <dbReference type="Google" id="ProtNLM"/>
    </source>
</evidence>
<accession>F1YEF2</accession>
<dbReference type="STRING" id="644548.SCNU_00365"/>
<dbReference type="SUPFAM" id="SSF48371">
    <property type="entry name" value="ARM repeat"/>
    <property type="match status" value="1"/>
</dbReference>
<dbReference type="Gene3D" id="1.25.10.10">
    <property type="entry name" value="Leucine-rich Repeat Variant"/>
    <property type="match status" value="1"/>
</dbReference>
<comment type="caution">
    <text evidence="1">The sequence shown here is derived from an EMBL/GenBank/DDBJ whole genome shotgun (WGS) entry which is preliminary data.</text>
</comment>
<dbReference type="InterPro" id="IPR016024">
    <property type="entry name" value="ARM-type_fold"/>
</dbReference>
<dbReference type="AlphaFoldDB" id="F1YEF2"/>
<keyword evidence="2" id="KW-1185">Reference proteome</keyword>
<name>F1YEF2_9ACTN</name>
<dbReference type="OrthoDB" id="9134742at2"/>
<sequence length="219" mass="23282">MTDNRLRRLHAALAAQSAQTRLQAALAAGTNPDRSLTRALIERCAVEPDFYVRDMLTWALTRQEPAPTLSALRAELGSTNAQGRSQALHTLSKIGDRSAWPDVTHALLTDPDDDVARSAWRAAVDLVPPAEMSDLAAILASQLGRGDAAVQRSLSRAFVALGEEVALPVLHSAQTAPDPVTRGHATATEALVHDPDAGFAFDVEEARRISALGEAALGQ</sequence>
<dbReference type="Pfam" id="PF13646">
    <property type="entry name" value="HEAT_2"/>
    <property type="match status" value="1"/>
</dbReference>
<dbReference type="InterPro" id="IPR011989">
    <property type="entry name" value="ARM-like"/>
</dbReference>
<reference evidence="1 2" key="1">
    <citation type="journal article" date="2011" name="J. Bacteriol.">
        <title>Draft Genome Sequence of Gordonia neofelifaecis NRRL B-59395, a Cholesterol-Degrading Actinomycete.</title>
        <authorList>
            <person name="Ge F."/>
            <person name="Li W."/>
            <person name="Chen G."/>
            <person name="Liu Y."/>
            <person name="Zhang G."/>
            <person name="Yong B."/>
            <person name="Wang Q."/>
            <person name="Wang N."/>
            <person name="Huang Z."/>
            <person name="Li W."/>
            <person name="Wang J."/>
            <person name="Wu C."/>
            <person name="Xie Q."/>
            <person name="Liu G."/>
        </authorList>
    </citation>
    <scope>NUCLEOTIDE SEQUENCE [LARGE SCALE GENOMIC DNA]</scope>
    <source>
        <strain evidence="1 2">NRRL B-59395</strain>
    </source>
</reference>
<dbReference type="Proteomes" id="UP000035065">
    <property type="component" value="Unassembled WGS sequence"/>
</dbReference>
<proteinExistence type="predicted"/>
<dbReference type="eggNOG" id="COG1413">
    <property type="taxonomic scope" value="Bacteria"/>
</dbReference>
<evidence type="ECO:0000313" key="2">
    <source>
        <dbReference type="Proteomes" id="UP000035065"/>
    </source>
</evidence>